<sequence>MPGRSASVELAGGRVRGRDGAYLGIPYATAQRFGAPRRATWSGELEAFAPGPPAPQPKRPISAFAHGVTPPGAEDCLTLNVWTPPEPGPWPVLVWAIGGGWTIGWAGSSIYDGAALARAANVVVVNFTYRLGSLGWVGGNWGLLDHVAVLEWVRENIAAFGGDASRVTLGGQSAGAANVADLLVCPAAEGLFGRAILHSPPLPEAANDPERSARWAADLWERVARDAPADEVVAAHEALLREDAWRGTRGAAWPTLDAATLPVSPLDAPDARPEIPVLVGTTRDEATFLFRAVERDPPVPDEVVRKVTAELFTEPTRRWAFQRAAAGGEVHLFRLDHPSHDPRLGALHTIDVPLLFGTFRTSDVARHYVHDDARTREVSEAMQTAWGRFLHGDDPGLATVPGIVYTSTP</sequence>
<protein>
    <recommendedName>
        <fullName evidence="3">Carboxylic ester hydrolase</fullName>
        <ecNumber evidence="3">3.1.1.-</ecNumber>
    </recommendedName>
</protein>
<dbReference type="AlphaFoldDB" id="A0A9X3RXZ2"/>
<evidence type="ECO:0000256" key="1">
    <source>
        <dbReference type="ARBA" id="ARBA00005964"/>
    </source>
</evidence>
<dbReference type="PANTHER" id="PTHR11559">
    <property type="entry name" value="CARBOXYLESTERASE"/>
    <property type="match status" value="1"/>
</dbReference>
<comment type="similarity">
    <text evidence="1 3">Belongs to the type-B carboxylesterase/lipase family.</text>
</comment>
<feature type="domain" description="Carboxylesterase type B" evidence="4">
    <location>
        <begin position="6"/>
        <end position="293"/>
    </location>
</feature>
<dbReference type="EMBL" id="JAPDOD010000001">
    <property type="protein sequence ID" value="MDA0159075.1"/>
    <property type="molecule type" value="Genomic_DNA"/>
</dbReference>
<dbReference type="EC" id="3.1.1.-" evidence="3"/>
<evidence type="ECO:0000256" key="3">
    <source>
        <dbReference type="RuleBase" id="RU361235"/>
    </source>
</evidence>
<dbReference type="PROSITE" id="PS00122">
    <property type="entry name" value="CARBOXYLESTERASE_B_1"/>
    <property type="match status" value="1"/>
</dbReference>
<dbReference type="Pfam" id="PF00135">
    <property type="entry name" value="COesterase"/>
    <property type="match status" value="1"/>
</dbReference>
<dbReference type="InterPro" id="IPR002018">
    <property type="entry name" value="CarbesteraseB"/>
</dbReference>
<name>A0A9X3RXZ2_9ACTN</name>
<dbReference type="Gene3D" id="3.40.50.1820">
    <property type="entry name" value="alpha/beta hydrolase"/>
    <property type="match status" value="1"/>
</dbReference>
<accession>A0A9X3RXZ2</accession>
<dbReference type="GO" id="GO:0016787">
    <property type="term" value="F:hydrolase activity"/>
    <property type="evidence" value="ECO:0007669"/>
    <property type="project" value="UniProtKB-KW"/>
</dbReference>
<evidence type="ECO:0000259" key="4">
    <source>
        <dbReference type="Pfam" id="PF00135"/>
    </source>
</evidence>
<comment type="caution">
    <text evidence="5">The sequence shown here is derived from an EMBL/GenBank/DDBJ whole genome shotgun (WGS) entry which is preliminary data.</text>
</comment>
<evidence type="ECO:0000313" key="5">
    <source>
        <dbReference type="EMBL" id="MDA0159075.1"/>
    </source>
</evidence>
<evidence type="ECO:0000313" key="6">
    <source>
        <dbReference type="Proteomes" id="UP001149140"/>
    </source>
</evidence>
<dbReference type="InterPro" id="IPR050309">
    <property type="entry name" value="Type-B_Carboxylest/Lipase"/>
</dbReference>
<evidence type="ECO:0000256" key="2">
    <source>
        <dbReference type="ARBA" id="ARBA00022801"/>
    </source>
</evidence>
<proteinExistence type="inferred from homology"/>
<keyword evidence="6" id="KW-1185">Reference proteome</keyword>
<dbReference type="InterPro" id="IPR019819">
    <property type="entry name" value="Carboxylesterase_B_CS"/>
</dbReference>
<dbReference type="Proteomes" id="UP001149140">
    <property type="component" value="Unassembled WGS sequence"/>
</dbReference>
<organism evidence="5 6">
    <name type="scientific">Solirubrobacter ginsenosidimutans</name>
    <dbReference type="NCBI Taxonomy" id="490573"/>
    <lineage>
        <taxon>Bacteria</taxon>
        <taxon>Bacillati</taxon>
        <taxon>Actinomycetota</taxon>
        <taxon>Thermoleophilia</taxon>
        <taxon>Solirubrobacterales</taxon>
        <taxon>Solirubrobacteraceae</taxon>
        <taxon>Solirubrobacter</taxon>
    </lineage>
</organism>
<keyword evidence="2 3" id="KW-0378">Hydrolase</keyword>
<dbReference type="SUPFAM" id="SSF53474">
    <property type="entry name" value="alpha/beta-Hydrolases"/>
    <property type="match status" value="1"/>
</dbReference>
<gene>
    <name evidence="5" type="ORF">OM076_02260</name>
</gene>
<reference evidence="5" key="1">
    <citation type="submission" date="2022-10" db="EMBL/GenBank/DDBJ databases">
        <title>The WGS of Solirubrobacter ginsenosidimutans DSM 21036.</title>
        <authorList>
            <person name="Jiang Z."/>
        </authorList>
    </citation>
    <scope>NUCLEOTIDE SEQUENCE</scope>
    <source>
        <strain evidence="5">DSM 21036</strain>
    </source>
</reference>
<dbReference type="InterPro" id="IPR029058">
    <property type="entry name" value="AB_hydrolase_fold"/>
</dbReference>
<dbReference type="InterPro" id="IPR019826">
    <property type="entry name" value="Carboxylesterase_B_AS"/>
</dbReference>
<dbReference type="RefSeq" id="WP_270037731.1">
    <property type="nucleotide sequence ID" value="NZ_JAPDOD010000001.1"/>
</dbReference>
<dbReference type="PROSITE" id="PS00941">
    <property type="entry name" value="CARBOXYLESTERASE_B_2"/>
    <property type="match status" value="1"/>
</dbReference>